<reference evidence="4 6" key="2">
    <citation type="submission" date="2016-11" db="EMBL/GenBank/DDBJ databases">
        <title>Whole genomes of Flavobacteriaceae.</title>
        <authorList>
            <person name="Stine C."/>
            <person name="Li C."/>
            <person name="Tadesse D."/>
        </authorList>
    </citation>
    <scope>NUCLEOTIDE SEQUENCE [LARGE SCALE GENOMIC DNA]</scope>
    <source>
        <strain evidence="4 6">ATCC 29551</strain>
    </source>
</reference>
<evidence type="ECO:0000313" key="5">
    <source>
        <dbReference type="Proteomes" id="UP000028712"/>
    </source>
</evidence>
<proteinExistence type="predicted"/>
<dbReference type="InterPro" id="IPR013783">
    <property type="entry name" value="Ig-like_fold"/>
</dbReference>
<dbReference type="SUPFAM" id="SSF49478">
    <property type="entry name" value="Cna protein B-type domain"/>
    <property type="match status" value="1"/>
</dbReference>
<dbReference type="Pfam" id="PF07705">
    <property type="entry name" value="CARDB"/>
    <property type="match status" value="1"/>
</dbReference>
<organism evidence="3 5">
    <name type="scientific">Flavobacterium hydatis</name>
    <name type="common">Cytophaga aquatilis</name>
    <dbReference type="NCBI Taxonomy" id="991"/>
    <lineage>
        <taxon>Bacteria</taxon>
        <taxon>Pseudomonadati</taxon>
        <taxon>Bacteroidota</taxon>
        <taxon>Flavobacteriia</taxon>
        <taxon>Flavobacteriales</taxon>
        <taxon>Flavobacteriaceae</taxon>
        <taxon>Flavobacterium</taxon>
    </lineage>
</organism>
<dbReference type="eggNOG" id="COG2373">
    <property type="taxonomic scope" value="Bacteria"/>
</dbReference>
<dbReference type="STRING" id="991.IW20_14065"/>
<evidence type="ECO:0000313" key="4">
    <source>
        <dbReference type="EMBL" id="OXA91364.1"/>
    </source>
</evidence>
<dbReference type="OrthoDB" id="1082689at2"/>
<dbReference type="EMBL" id="MUGY01000025">
    <property type="protein sequence ID" value="OXA91364.1"/>
    <property type="molecule type" value="Genomic_DNA"/>
</dbReference>
<dbReference type="Gene3D" id="2.60.40.10">
    <property type="entry name" value="Immunoglobulins"/>
    <property type="match status" value="3"/>
</dbReference>
<dbReference type="InterPro" id="IPR011635">
    <property type="entry name" value="CARDB"/>
</dbReference>
<reference evidence="3 5" key="1">
    <citation type="submission" date="2014-07" db="EMBL/GenBank/DDBJ databases">
        <title>Genome of Flavobacterium hydatis DSM 2063.</title>
        <authorList>
            <person name="Pipes S.E."/>
            <person name="Stropko S.J."/>
            <person name="Newman J.D."/>
        </authorList>
    </citation>
    <scope>NUCLEOTIDE SEQUENCE [LARGE SCALE GENOMIC DNA]</scope>
    <source>
        <strain evidence="3 5">DSM 2063</strain>
    </source>
</reference>
<dbReference type="NCBIfam" id="TIGR04183">
    <property type="entry name" value="Por_Secre_tail"/>
    <property type="match status" value="1"/>
</dbReference>
<evidence type="ECO:0000313" key="6">
    <source>
        <dbReference type="Proteomes" id="UP000198424"/>
    </source>
</evidence>
<evidence type="ECO:0000259" key="2">
    <source>
        <dbReference type="Pfam" id="PF07705"/>
    </source>
</evidence>
<protein>
    <submittedName>
        <fullName evidence="4">T9SS C-terminal target domain-containing protein</fullName>
    </submittedName>
</protein>
<dbReference type="InterPro" id="IPR026444">
    <property type="entry name" value="Secre_tail"/>
</dbReference>
<accession>A0A086AFF2</accession>
<dbReference type="RefSeq" id="WP_035623248.1">
    <property type="nucleotide sequence ID" value="NZ_JBEWQG010000002.1"/>
</dbReference>
<dbReference type="Proteomes" id="UP000028712">
    <property type="component" value="Unassembled WGS sequence"/>
</dbReference>
<keyword evidence="1" id="KW-0732">Signal</keyword>
<keyword evidence="6" id="KW-1185">Reference proteome</keyword>
<evidence type="ECO:0000313" key="3">
    <source>
        <dbReference type="EMBL" id="KFF15416.1"/>
    </source>
</evidence>
<gene>
    <name evidence="4" type="ORF">B0A62_16930</name>
    <name evidence="3" type="ORF">IW20_14065</name>
</gene>
<comment type="caution">
    <text evidence="3">The sequence shown here is derived from an EMBL/GenBank/DDBJ whole genome shotgun (WGS) entry which is preliminary data.</text>
</comment>
<feature type="domain" description="CARDB" evidence="2">
    <location>
        <begin position="712"/>
        <end position="819"/>
    </location>
</feature>
<dbReference type="EMBL" id="JPRM01000021">
    <property type="protein sequence ID" value="KFF15416.1"/>
    <property type="molecule type" value="Genomic_DNA"/>
</dbReference>
<dbReference type="Proteomes" id="UP000198424">
    <property type="component" value="Unassembled WGS sequence"/>
</dbReference>
<name>A0A086AFF2_FLAHY</name>
<sequence>MTSTKPKTINLKPFLVFILLFLGALTYAQNSLKVVNTTAGPGEESKILIDLTNTDEVVGAEFTLTVPQGLIINEKAAKITDSRKGDHAIYVNIEKNNPRNYHFIILSLTSNPIKGNNGTLLEIPIEIPINYPSGQTHNLNLSSVILSSKNAVDIGSNHTNGILTIATAQYPDLTISGIISNESQITPNGKITLSWGVNNIGDRIASGGWTEQISIISENTGIEYKLGSVSYDGDLESKKTISRNATFNLPKIIGIDGNVKIKINVVPNPSVKEPDALQVNNKLTSTNTILLEKVLYITFDKKSIQENATEVIRATLTQSGDRSTDKTFLIAALQNGQLDFPTSIKIPKDQSSVVFYIKPIDNTAADGNRTVTLSVTGNDYPAVSDTIEIIDDEVSLITLTPSKVIATNGDIITITLETSSAKAKDTKFSLTADQNSRWNVPSEIILPAGSKSVTFTVEVKNNIVAEPTVLGKIIARAEGFQANSTEIGLKSSNIPTFEFEITPQTISKGDGIYATYAIIKRLDKSDVSTSIKLKASVANALILPEIIDFPANVNQRKFNIGAINNGLVDGTKTVDVTADVYFSSCNCTIGAGNAGSQLTKTITILDSNGPALLVKANPATIKAGQENSGKITITRNTVDTSTAIPVRLSSDAPTIVTIPATTTIPVGKESVEVTISTKIDVDKKGDQTVRIQAEADTYSSGFAWILVTDQNKPDAIITKVNTVLQATGKDNIEVTTTVTNQGFASLIKGSKIEYYLSKDKSPKNGILLANAQLDKDIEAGKSSDFIKTIQLPEQAGEFFLIVVVNSDQKINELSYINNESFTSIKLNPSYSATATVSKSWYKSGEAVTITGSTKMIINSSPAPNKDVEITITNGKFVRSYITQTNGSGNFAYDFVPLQGESGHYTVSAGYPGTKNAAQAEFDIIGFQWTNKPSDYLKWEVVTKTPFNGEFKLKNNGITTLSNIKIELPVDAGFNIQSSPITLAPGQEGIINYTILADKPSVEQKYYEINFAITSSEGAKLDILAYYHCKAQYAKITANPVSINTTMIKGSSRFYEVAITNTGAIDAEKVKIQLPKLDWLKLKSPQIIDKIAPNETANIVLELAPTDKQQLNVPLTGNLAVSLSNGEGLSIPFKVETVSEAKGSLLIDVVDEYTYNTEKAPHVKGAKVVVRHPFSGEIMAEGITDENGLFKTQEIPEGYYTVNVTADKHENYQNNFVVDPGKVTTQKIFISYQAVSYEWTVKPTEIKDEYKTDLTVKFETNVPKPVLIIEVDNPVLDLEPGQSRMSYATVTNHGLIATHKVEIAIGNVDGYTLTPLISKIDILNAKSSLIVPIVITRSASILRMAAGGTSCQTVLIVKGTYICETEKDVAAFKPYYTTVCHGSGTPSLPACTGPNCGGQYPGGTGWGIFVPWAGVGDVITSLPNICDPCFLKIVKTIWTCTKSVRSVTKCVAAVGAAAETGGLAIPVAGYYCYKAIESVTKCVKSFIEAYEACNKGAARMAGNTVMDLTYHNMVEYDKFLSAYMSSMKELFNDINPEAEGYNAFADYVIPIVEAKSKFSQNDITNLTSLTAGKGITAENVTTFVTRWNNTVDAWSQGIYEPNGTYPSIVNKNKLDQNAKVVIASDKYAKLKGYASSAEMIEGTLDDLEKYIEEQKNNNSVCATVTVKFSQKMTMTREAFEGTLTMNNGSDSSTLTGINLDLIITDDAGNDMTHLFQINKDAFLSGTGIVDPQSNKSGTVLFIPTKEAAPTVAKSYSFGGTLSYLDPITGEKVTVNLFPVTLEVNPSPDLVLHYFMQRDIIGDDPLTEKVEPIVPAEMALLIKNEGYGQAKNVQVESMQPEIVENKKGLLIDFEIIASNFNNEPKQLGLLNVDFGNIESQKTAIGQWWFTSTLLGHFIEYDLKVKHVSNFGNKNLSLIKASYVHELIKSVKAYGAGQDNIGDFLVNDIPDANDTPDAIYYSNGGSDEVYKASNASVSNLISPTQLTTTLTMNSSKTGWNYGNLPDPGRDKYKLVRVVRNSDRLELPLQNFWQTFVTLRDGANPKYENNLHFVDNLSGLEKYTLYYTPINTNVPKVVSFGSIPSTITKAVESVQVNFNKAINPSTFKAQNITLIHQGNKIPFNDSFIGKVNDSTYVLNVKTLTIASGYYELTVQCAGIKDLEENEGVEGKSVSWTQIIGELGIIQFKTDQTEAQAVNSVEISFNKIVKPIQFTKDKLKLNGKPLDNITIVTENNQKYTIVGLNQYNLEKGDYELTVDLPTIKAEDNSQGLIAQSHKWKVDLIVPEVDSFKPQYQGALNSQNVTDMQIILNKALKNNFEASWITLFKGSVDLNAKLTVTKQDDLHYLISGLGEHTHTAGGYKLVIDQSNFIDVSGNYGTGTTSTMWTVKFDKPASPTNMRITPDRGISSTDNITSGNDLSIALKTIENKQAIELYVITPTSKVLVDKKYLETAGDLSFAITGYIGKNTFEAIAYDEYGNASDPVSIETYIDVVDLSSTINPIKNNSTDCSEIEYLQVLFTDEIKASLFTKDALIIKSGGITIPNEKVAIAKISDTEFKIENIDNLNEDGDITFGVDLSKLHKKTSDLQGKGVVYENIGILKTILATITGDLLITETNATTIYTATPNMQSYNWNVTGGEIVSQANNTVTIKWTQKGTQTLSLNYVTSGLCSKTTSSEIKVDATLGIDDHTNPNKKGLIIAPVPNNGTFTLSLIGEQGTFKLTIYDVGGRIVYEQDKINVNDNFKKEIHTHLKASGVYYLVLRNSETSYKSSFLIK</sequence>
<evidence type="ECO:0000256" key="1">
    <source>
        <dbReference type="ARBA" id="ARBA00022729"/>
    </source>
</evidence>